<keyword evidence="7" id="KW-1185">Reference proteome</keyword>
<dbReference type="Gene3D" id="3.40.50.10310">
    <property type="entry name" value="Creatininase"/>
    <property type="match status" value="1"/>
</dbReference>
<evidence type="ECO:0000256" key="1">
    <source>
        <dbReference type="ARBA" id="ARBA00001947"/>
    </source>
</evidence>
<evidence type="ECO:0000256" key="5">
    <source>
        <dbReference type="ARBA" id="ARBA00024029"/>
    </source>
</evidence>
<dbReference type="AlphaFoldDB" id="A0A5A5T8F7"/>
<comment type="similarity">
    <text evidence="5">Belongs to the creatininase superfamily.</text>
</comment>
<dbReference type="PANTHER" id="PTHR35005:SF1">
    <property type="entry name" value="2-AMINO-5-FORMYLAMINO-6-RIBOSYLAMINOPYRIMIDIN-4(3H)-ONE 5'-MONOPHOSPHATE DEFORMYLASE"/>
    <property type="match status" value="1"/>
</dbReference>
<dbReference type="Proteomes" id="UP000322530">
    <property type="component" value="Unassembled WGS sequence"/>
</dbReference>
<evidence type="ECO:0000313" key="7">
    <source>
        <dbReference type="Proteomes" id="UP000322530"/>
    </source>
</evidence>
<organism evidence="6 7">
    <name type="scientific">Dictyobacter arantiisoli</name>
    <dbReference type="NCBI Taxonomy" id="2014874"/>
    <lineage>
        <taxon>Bacteria</taxon>
        <taxon>Bacillati</taxon>
        <taxon>Chloroflexota</taxon>
        <taxon>Ktedonobacteria</taxon>
        <taxon>Ktedonobacterales</taxon>
        <taxon>Dictyobacteraceae</taxon>
        <taxon>Dictyobacter</taxon>
    </lineage>
</organism>
<dbReference type="PANTHER" id="PTHR35005">
    <property type="entry name" value="3-DEHYDRO-SCYLLO-INOSOSE HYDROLASE"/>
    <property type="match status" value="1"/>
</dbReference>
<keyword evidence="4" id="KW-0862">Zinc</keyword>
<name>A0A5A5T8F7_9CHLR</name>
<protein>
    <submittedName>
        <fullName evidence="6">Uncharacterized protein</fullName>
    </submittedName>
</protein>
<dbReference type="GO" id="GO:0016811">
    <property type="term" value="F:hydrolase activity, acting on carbon-nitrogen (but not peptide) bonds, in linear amides"/>
    <property type="evidence" value="ECO:0007669"/>
    <property type="project" value="TreeGrafter"/>
</dbReference>
<dbReference type="SUPFAM" id="SSF102215">
    <property type="entry name" value="Creatininase"/>
    <property type="match status" value="1"/>
</dbReference>
<dbReference type="Pfam" id="PF02633">
    <property type="entry name" value="Creatininase"/>
    <property type="match status" value="1"/>
</dbReference>
<dbReference type="InterPro" id="IPR003785">
    <property type="entry name" value="Creatininase/forma_Hydrolase"/>
</dbReference>
<evidence type="ECO:0000256" key="4">
    <source>
        <dbReference type="ARBA" id="ARBA00022833"/>
    </source>
</evidence>
<dbReference type="EMBL" id="BIXY01000009">
    <property type="protein sequence ID" value="GCF07323.1"/>
    <property type="molecule type" value="Genomic_DNA"/>
</dbReference>
<comment type="cofactor">
    <cofactor evidence="1">
        <name>Zn(2+)</name>
        <dbReference type="ChEBI" id="CHEBI:29105"/>
    </cofactor>
</comment>
<gene>
    <name evidence="6" type="ORF">KDI_08870</name>
</gene>
<reference evidence="6 7" key="1">
    <citation type="submission" date="2019-01" db="EMBL/GenBank/DDBJ databases">
        <title>Draft genome sequence of Dictyobacter sp. Uno17.</title>
        <authorList>
            <person name="Wang C.M."/>
            <person name="Zheng Y."/>
            <person name="Sakai Y."/>
            <person name="Abe K."/>
            <person name="Yokota A."/>
            <person name="Yabe S."/>
        </authorList>
    </citation>
    <scope>NUCLEOTIDE SEQUENCE [LARGE SCALE GENOMIC DNA]</scope>
    <source>
        <strain evidence="6 7">Uno17</strain>
    </source>
</reference>
<dbReference type="GO" id="GO:0046872">
    <property type="term" value="F:metal ion binding"/>
    <property type="evidence" value="ECO:0007669"/>
    <property type="project" value="UniProtKB-KW"/>
</dbReference>
<evidence type="ECO:0000313" key="6">
    <source>
        <dbReference type="EMBL" id="GCF07323.1"/>
    </source>
</evidence>
<comment type="caution">
    <text evidence="6">The sequence shown here is derived from an EMBL/GenBank/DDBJ whole genome shotgun (WGS) entry which is preliminary data.</text>
</comment>
<proteinExistence type="inferred from homology"/>
<keyword evidence="2" id="KW-0479">Metal-binding</keyword>
<dbReference type="GO" id="GO:0009231">
    <property type="term" value="P:riboflavin biosynthetic process"/>
    <property type="evidence" value="ECO:0007669"/>
    <property type="project" value="TreeGrafter"/>
</dbReference>
<evidence type="ECO:0000256" key="3">
    <source>
        <dbReference type="ARBA" id="ARBA00022801"/>
    </source>
</evidence>
<dbReference type="InterPro" id="IPR024087">
    <property type="entry name" value="Creatininase-like_sf"/>
</dbReference>
<sequence>MPIFLVLLNWHGGNSILSSLTTEITAREKLPTTVISSIVLAGHVWEEENEPLFDDVHAGALETSIIQAYWPELVAQADLENLDFVPNIEPAYPQSVFQALGMYAVSKTGVWGKPQKANPQKGRVVIEGVVKEIYSQIISLLGLIETLS</sequence>
<keyword evidence="3" id="KW-0378">Hydrolase</keyword>
<accession>A0A5A5T8F7</accession>
<evidence type="ECO:0000256" key="2">
    <source>
        <dbReference type="ARBA" id="ARBA00022723"/>
    </source>
</evidence>